<dbReference type="Proteomes" id="UP000287651">
    <property type="component" value="Unassembled WGS sequence"/>
</dbReference>
<evidence type="ECO:0000256" key="1">
    <source>
        <dbReference type="SAM" id="MobiDB-lite"/>
    </source>
</evidence>
<dbReference type="AlphaFoldDB" id="A0A426X0R7"/>
<proteinExistence type="predicted"/>
<reference evidence="2 3" key="1">
    <citation type="journal article" date="2014" name="Agronomy (Basel)">
        <title>A Draft Genome Sequence for Ensete ventricosum, the Drought-Tolerant Tree Against Hunger.</title>
        <authorList>
            <person name="Harrison J."/>
            <person name="Moore K.A."/>
            <person name="Paszkiewicz K."/>
            <person name="Jones T."/>
            <person name="Grant M."/>
            <person name="Ambacheew D."/>
            <person name="Muzemil S."/>
            <person name="Studholme D.J."/>
        </authorList>
    </citation>
    <scope>NUCLEOTIDE SEQUENCE [LARGE SCALE GENOMIC DNA]</scope>
</reference>
<evidence type="ECO:0000313" key="3">
    <source>
        <dbReference type="Proteomes" id="UP000287651"/>
    </source>
</evidence>
<feature type="compositionally biased region" description="Basic residues" evidence="1">
    <location>
        <begin position="54"/>
        <end position="67"/>
    </location>
</feature>
<feature type="region of interest" description="Disordered" evidence="1">
    <location>
        <begin position="1"/>
        <end position="27"/>
    </location>
</feature>
<name>A0A426X0R7_ENSVE</name>
<dbReference type="EMBL" id="AMZH03029957">
    <property type="protein sequence ID" value="RRT33071.1"/>
    <property type="molecule type" value="Genomic_DNA"/>
</dbReference>
<comment type="caution">
    <text evidence="2">The sequence shown here is derived from an EMBL/GenBank/DDBJ whole genome shotgun (WGS) entry which is preliminary data.</text>
</comment>
<sequence>MNLASRTDRARTMRGLGDTTGNRWREGAALGGQGVSRLRSTVSVEDPRDGGHIGGRRRYRRRRHRCSHGFTGQERSGEGRAESGFWGRVGGGRIKVVGLGYDIPPNRAQESGLWGTIVNLGETITAWQYHHRLDDAMGSRRKFARRFAEGIRKLTGNAKGDCREEDQRTCHKITAGCRNMQELDLN</sequence>
<feature type="region of interest" description="Disordered" evidence="1">
    <location>
        <begin position="44"/>
        <end position="81"/>
    </location>
</feature>
<accession>A0A426X0R7</accession>
<protein>
    <submittedName>
        <fullName evidence="2">Uncharacterized protein</fullName>
    </submittedName>
</protein>
<feature type="compositionally biased region" description="Basic and acidic residues" evidence="1">
    <location>
        <begin position="1"/>
        <end position="11"/>
    </location>
</feature>
<evidence type="ECO:0000313" key="2">
    <source>
        <dbReference type="EMBL" id="RRT33071.1"/>
    </source>
</evidence>
<gene>
    <name evidence="2" type="ORF">B296_00055832</name>
</gene>
<organism evidence="2 3">
    <name type="scientific">Ensete ventricosum</name>
    <name type="common">Abyssinian banana</name>
    <name type="synonym">Musa ensete</name>
    <dbReference type="NCBI Taxonomy" id="4639"/>
    <lineage>
        <taxon>Eukaryota</taxon>
        <taxon>Viridiplantae</taxon>
        <taxon>Streptophyta</taxon>
        <taxon>Embryophyta</taxon>
        <taxon>Tracheophyta</taxon>
        <taxon>Spermatophyta</taxon>
        <taxon>Magnoliopsida</taxon>
        <taxon>Liliopsida</taxon>
        <taxon>Zingiberales</taxon>
        <taxon>Musaceae</taxon>
        <taxon>Ensete</taxon>
    </lineage>
</organism>